<dbReference type="PANTHER" id="PTHR38041">
    <property type="entry name" value="CHORISMATE MUTASE"/>
    <property type="match status" value="1"/>
</dbReference>
<evidence type="ECO:0000256" key="1">
    <source>
        <dbReference type="ARBA" id="ARBA00004817"/>
    </source>
</evidence>
<comment type="pathway">
    <text evidence="1">Metabolic intermediate biosynthesis; prephenate biosynthesis; prephenate from chorismate: step 1/1.</text>
</comment>
<dbReference type="InterPro" id="IPR008240">
    <property type="entry name" value="Chorismate_mutase_periplasmic"/>
</dbReference>
<proteinExistence type="predicted"/>
<evidence type="ECO:0000256" key="2">
    <source>
        <dbReference type="ARBA" id="ARBA00012404"/>
    </source>
</evidence>
<feature type="domain" description="Chorismate mutase" evidence="6">
    <location>
        <begin position="48"/>
        <end position="141"/>
    </location>
</feature>
<accession>A0A2S5KXS1</accession>
<dbReference type="PANTHER" id="PTHR38041:SF2">
    <property type="entry name" value="SECRETED CHORISMATE MUTASE"/>
    <property type="match status" value="1"/>
</dbReference>
<name>A0A2S5KXS1_9PROT</name>
<keyword evidence="3" id="KW-0732">Signal</keyword>
<dbReference type="Proteomes" id="UP000238196">
    <property type="component" value="Unassembled WGS sequence"/>
</dbReference>
<dbReference type="GO" id="GO:0046417">
    <property type="term" value="P:chorismate metabolic process"/>
    <property type="evidence" value="ECO:0007669"/>
    <property type="project" value="InterPro"/>
</dbReference>
<keyword evidence="4" id="KW-0413">Isomerase</keyword>
<dbReference type="SMART" id="SM00830">
    <property type="entry name" value="CM_2"/>
    <property type="match status" value="1"/>
</dbReference>
<dbReference type="SUPFAM" id="SSF48600">
    <property type="entry name" value="Chorismate mutase II"/>
    <property type="match status" value="1"/>
</dbReference>
<evidence type="ECO:0000256" key="5">
    <source>
        <dbReference type="SAM" id="MobiDB-lite"/>
    </source>
</evidence>
<dbReference type="NCBIfam" id="TIGR01806">
    <property type="entry name" value="CM_mono2"/>
    <property type="match status" value="1"/>
</dbReference>
<evidence type="ECO:0000259" key="6">
    <source>
        <dbReference type="PROSITE" id="PS51168"/>
    </source>
</evidence>
<feature type="region of interest" description="Disordered" evidence="5">
    <location>
        <begin position="42"/>
        <end position="65"/>
    </location>
</feature>
<dbReference type="AlphaFoldDB" id="A0A2S5KXS1"/>
<dbReference type="InterPro" id="IPR036263">
    <property type="entry name" value="Chorismate_II_sf"/>
</dbReference>
<protein>
    <recommendedName>
        <fullName evidence="2">chorismate mutase</fullName>
        <ecNumber evidence="2">5.4.99.5</ecNumber>
    </recommendedName>
</protein>
<organism evidence="7 8">
    <name type="scientific">Proteobacteria bacterium 228</name>
    <dbReference type="NCBI Taxonomy" id="2083153"/>
    <lineage>
        <taxon>Bacteria</taxon>
        <taxon>Pseudomonadati</taxon>
        <taxon>Pseudomonadota</taxon>
    </lineage>
</organism>
<dbReference type="InterPro" id="IPR036979">
    <property type="entry name" value="CM_dom_sf"/>
</dbReference>
<evidence type="ECO:0000313" key="7">
    <source>
        <dbReference type="EMBL" id="PPC79309.1"/>
    </source>
</evidence>
<dbReference type="GO" id="GO:0009697">
    <property type="term" value="P:salicylic acid biosynthetic process"/>
    <property type="evidence" value="ECO:0007669"/>
    <property type="project" value="TreeGrafter"/>
</dbReference>
<dbReference type="UniPathway" id="UPA00120">
    <property type="reaction ID" value="UER00203"/>
</dbReference>
<dbReference type="OrthoDB" id="1262744at2"/>
<dbReference type="Pfam" id="PF01817">
    <property type="entry name" value="CM_2"/>
    <property type="match status" value="1"/>
</dbReference>
<evidence type="ECO:0000313" key="8">
    <source>
        <dbReference type="Proteomes" id="UP000238196"/>
    </source>
</evidence>
<dbReference type="EMBL" id="PRLP01000003">
    <property type="protein sequence ID" value="PPC79309.1"/>
    <property type="molecule type" value="Genomic_DNA"/>
</dbReference>
<dbReference type="InterPro" id="IPR002701">
    <property type="entry name" value="CM_II_prokaryot"/>
</dbReference>
<comment type="caution">
    <text evidence="7">The sequence shown here is derived from an EMBL/GenBank/DDBJ whole genome shotgun (WGS) entry which is preliminary data.</text>
</comment>
<dbReference type="InterPro" id="IPR051331">
    <property type="entry name" value="Chorismate_mutase-related"/>
</dbReference>
<dbReference type="Gene3D" id="1.20.59.10">
    <property type="entry name" value="Chorismate mutase"/>
    <property type="match status" value="1"/>
</dbReference>
<dbReference type="PROSITE" id="PS51168">
    <property type="entry name" value="CHORISMATE_MUT_2"/>
    <property type="match status" value="1"/>
</dbReference>
<evidence type="ECO:0000256" key="3">
    <source>
        <dbReference type="ARBA" id="ARBA00022729"/>
    </source>
</evidence>
<gene>
    <name evidence="7" type="primary">aroQ</name>
    <name evidence="7" type="ORF">C4K68_00975</name>
</gene>
<evidence type="ECO:0000256" key="4">
    <source>
        <dbReference type="ARBA" id="ARBA00023235"/>
    </source>
</evidence>
<reference evidence="7 8" key="1">
    <citation type="submission" date="2018-02" db="EMBL/GenBank/DDBJ databases">
        <title>novel marine gammaproteobacteria from coastal saline agro ecosystem.</title>
        <authorList>
            <person name="Krishnan R."/>
            <person name="Ramesh Kumar N."/>
        </authorList>
    </citation>
    <scope>NUCLEOTIDE SEQUENCE [LARGE SCALE GENOMIC DNA]</scope>
    <source>
        <strain evidence="7 8">228</strain>
    </source>
</reference>
<dbReference type="EC" id="5.4.99.5" evidence="2"/>
<sequence length="223" mass="23943">MDRVNVIGGQQAASKSRLSMVLLTMLIGLGGGHRAFADSTDAATPAASGSSRPVSSSSRPVSSNSGLANLVRLSSERLALADAVAVSKFHTGKAVEDPQRIQQQLQALVEESKQYALEPQKVKAFFSAQIEANQLVQYNLLDTYAMTPDLVGPADDLETIRQDITRINQQILSIFGAAEAELKQGDCAVKLHEAIAFQANDSDFDDLHSMALVRAFGDICRQP</sequence>
<dbReference type="GO" id="GO:0004106">
    <property type="term" value="F:chorismate mutase activity"/>
    <property type="evidence" value="ECO:0007669"/>
    <property type="project" value="UniProtKB-EC"/>
</dbReference>